<keyword evidence="1" id="KW-0472">Membrane</keyword>
<protein>
    <submittedName>
        <fullName evidence="2">Uncharacterized protein</fullName>
    </submittedName>
</protein>
<dbReference type="AlphaFoldDB" id="F0M2Q7"/>
<dbReference type="Proteomes" id="UP000008639">
    <property type="component" value="Chromosome"/>
</dbReference>
<dbReference type="EMBL" id="CP002379">
    <property type="protein sequence ID" value="ADX74319.1"/>
    <property type="molecule type" value="Genomic_DNA"/>
</dbReference>
<dbReference type="eggNOG" id="ENOG502ZIXS">
    <property type="taxonomic scope" value="Bacteria"/>
</dbReference>
<feature type="transmembrane region" description="Helical" evidence="1">
    <location>
        <begin position="64"/>
        <end position="84"/>
    </location>
</feature>
<organism evidence="2 3">
    <name type="scientific">Pseudarthrobacter phenanthrenivorans (strain DSM 18606 / JCM 16027 / LMG 23796 / Sphe3)</name>
    <name type="common">Arthrobacter phenanthrenivorans</name>
    <dbReference type="NCBI Taxonomy" id="930171"/>
    <lineage>
        <taxon>Bacteria</taxon>
        <taxon>Bacillati</taxon>
        <taxon>Actinomycetota</taxon>
        <taxon>Actinomycetes</taxon>
        <taxon>Micrococcales</taxon>
        <taxon>Micrococcaceae</taxon>
        <taxon>Pseudarthrobacter</taxon>
    </lineage>
</organism>
<dbReference type="HOGENOM" id="CLU_117982_0_0_11"/>
<feature type="transmembrane region" description="Helical" evidence="1">
    <location>
        <begin position="129"/>
        <end position="153"/>
    </location>
</feature>
<feature type="transmembrane region" description="Helical" evidence="1">
    <location>
        <begin position="12"/>
        <end position="33"/>
    </location>
</feature>
<dbReference type="KEGG" id="apn:Asphe3_32110"/>
<evidence type="ECO:0000313" key="2">
    <source>
        <dbReference type="EMBL" id="ADX74319.1"/>
    </source>
</evidence>
<evidence type="ECO:0000313" key="3">
    <source>
        <dbReference type="Proteomes" id="UP000008639"/>
    </source>
</evidence>
<accession>F0M2Q7</accession>
<name>F0M2Q7_PSEPM</name>
<feature type="transmembrane region" description="Helical" evidence="1">
    <location>
        <begin position="96"/>
        <end position="117"/>
    </location>
</feature>
<keyword evidence="1" id="KW-0812">Transmembrane</keyword>
<proteinExistence type="predicted"/>
<sequence length="157" mass="16623" precursor="true">MAVKAAPRSITLARTLWLFSFVAGLAVLVGSFLTRDSHLERLRTVVQDMAPDGDAEAVTTAAGIVFWGSVGALLLVILLQAAMLGVVMGRQGWARWALVPLLAGQVLVMLVAATFLVPAGDGGSYVVMLWGLQTLLAFIGLVLFFVPASNAWLKSGR</sequence>
<evidence type="ECO:0000256" key="1">
    <source>
        <dbReference type="SAM" id="Phobius"/>
    </source>
</evidence>
<keyword evidence="1" id="KW-1133">Transmembrane helix</keyword>
<gene>
    <name evidence="2" type="ordered locus">Asphe3_32110</name>
</gene>
<reference evidence="2 3" key="1">
    <citation type="journal article" date="2011" name="Stand. Genomic Sci.">
        <title>Complete genome sequence of Arthrobacter phenanthrenivorans type strain (Sphe3).</title>
        <authorList>
            <person name="Kallimanis A."/>
            <person name="Labutti K.M."/>
            <person name="Lapidus A."/>
            <person name="Clum A."/>
            <person name="Lykidis A."/>
            <person name="Mavromatis K."/>
            <person name="Pagani I."/>
            <person name="Liolios K."/>
            <person name="Ivanova N."/>
            <person name="Goodwin L."/>
            <person name="Pitluck S."/>
            <person name="Chen A."/>
            <person name="Palaniappan K."/>
            <person name="Markowitz V."/>
            <person name="Bristow J."/>
            <person name="Velentzas A.D."/>
            <person name="Perisynakis A."/>
            <person name="Ouzounis C.C."/>
            <person name="Kyrpides N.C."/>
            <person name="Koukkou A.I."/>
            <person name="Drainas C."/>
        </authorList>
    </citation>
    <scope>NUCLEOTIDE SEQUENCE [LARGE SCALE GENOMIC DNA]</scope>
    <source>
        <strain evidence="3">DSM 18606 / JCM 16027 / LMG 23796 / Sphe3</strain>
    </source>
</reference>